<sequence length="386" mass="43131">MTFESVLIVEDEAIVALSIEKRLKSLHFNVTGIVATGDDAIAAVEKRVPDLILMDVHLQGRMDGIQAAQIIHERYDLPVIYLTAYADDDTIARAVETGAYGYLIKPFGERDLHSSIQLVLSRHRVEQRLKSQQAQLAATNRELEAFSYSVSHDLRAPLRTIDGYTSILLDLCDEKLGEDEKGYLSRIQAAAKKMDDLIIELLFLSRLSRTTLHYESIDVSRMASEILEELTHTHPGRKVRVRVEPGIMATADRSLLQSVCWNLIENAWKYTGKTVDAEIEIFSEEQGGEQVIGVRDNGAGFDMEQAEHLFAPFHRLHPISEFPGTGIGLATVQRIVHRHGGVIWAEGQPLGGAVFRFTLPVKQSVPPVEDEQKSSVNSPDMNKILR</sequence>
<feature type="modified residue" description="4-aspartylphosphate" evidence="6">
    <location>
        <position position="55"/>
    </location>
</feature>
<proteinExistence type="predicted"/>
<dbReference type="CDD" id="cd17534">
    <property type="entry name" value="REC_DC-like"/>
    <property type="match status" value="1"/>
</dbReference>
<organism evidence="10 11">
    <name type="scientific">Methanosphaerula palustris (strain ATCC BAA-1556 / DSM 19958 / E1-9c)</name>
    <dbReference type="NCBI Taxonomy" id="521011"/>
    <lineage>
        <taxon>Archaea</taxon>
        <taxon>Methanobacteriati</taxon>
        <taxon>Methanobacteriota</taxon>
        <taxon>Stenosarchaea group</taxon>
        <taxon>Methanomicrobia</taxon>
        <taxon>Methanomicrobiales</taxon>
        <taxon>Methanoregulaceae</taxon>
        <taxon>Methanosphaerula</taxon>
    </lineage>
</organism>
<dbReference type="InterPro" id="IPR011006">
    <property type="entry name" value="CheY-like_superfamily"/>
</dbReference>
<evidence type="ECO:0000256" key="1">
    <source>
        <dbReference type="ARBA" id="ARBA00000085"/>
    </source>
</evidence>
<gene>
    <name evidence="10" type="ordered locus">Mpal_1773</name>
</gene>
<evidence type="ECO:0000256" key="2">
    <source>
        <dbReference type="ARBA" id="ARBA00012438"/>
    </source>
</evidence>
<dbReference type="Gene3D" id="3.30.565.10">
    <property type="entry name" value="Histidine kinase-like ATPase, C-terminal domain"/>
    <property type="match status" value="1"/>
</dbReference>
<feature type="domain" description="Response regulatory" evidence="9">
    <location>
        <begin position="5"/>
        <end position="120"/>
    </location>
</feature>
<dbReference type="SMART" id="SM00388">
    <property type="entry name" value="HisKA"/>
    <property type="match status" value="1"/>
</dbReference>
<dbReference type="Gene3D" id="3.40.50.2300">
    <property type="match status" value="1"/>
</dbReference>
<keyword evidence="5 10" id="KW-0418">Kinase</keyword>
<dbReference type="GO" id="GO:0007234">
    <property type="term" value="P:osmosensory signaling via phosphorelay pathway"/>
    <property type="evidence" value="ECO:0007669"/>
    <property type="project" value="TreeGrafter"/>
</dbReference>
<dbReference type="CDD" id="cd00082">
    <property type="entry name" value="HisKA"/>
    <property type="match status" value="1"/>
</dbReference>
<dbReference type="SMART" id="SM00387">
    <property type="entry name" value="HATPase_c"/>
    <property type="match status" value="1"/>
</dbReference>
<dbReference type="eggNOG" id="arCOG07605">
    <property type="taxonomic scope" value="Archaea"/>
</dbReference>
<dbReference type="OrthoDB" id="342253at2157"/>
<dbReference type="InterPro" id="IPR003661">
    <property type="entry name" value="HisK_dim/P_dom"/>
</dbReference>
<dbReference type="Proteomes" id="UP000002457">
    <property type="component" value="Chromosome"/>
</dbReference>
<evidence type="ECO:0000313" key="10">
    <source>
        <dbReference type="EMBL" id="ACL17080.1"/>
    </source>
</evidence>
<evidence type="ECO:0000259" key="8">
    <source>
        <dbReference type="PROSITE" id="PS50109"/>
    </source>
</evidence>
<dbReference type="PRINTS" id="PR00344">
    <property type="entry name" value="BCTRLSENSOR"/>
</dbReference>
<dbReference type="GO" id="GO:0000156">
    <property type="term" value="F:phosphorelay response regulator activity"/>
    <property type="evidence" value="ECO:0007669"/>
    <property type="project" value="TreeGrafter"/>
</dbReference>
<dbReference type="GeneID" id="7270319"/>
<name>B8GK09_METPE</name>
<dbReference type="EC" id="2.7.13.3" evidence="2"/>
<dbReference type="InterPro" id="IPR036890">
    <property type="entry name" value="HATPase_C_sf"/>
</dbReference>
<dbReference type="HOGENOM" id="CLU_000445_114_72_2"/>
<dbReference type="GO" id="GO:0030295">
    <property type="term" value="F:protein kinase activator activity"/>
    <property type="evidence" value="ECO:0007669"/>
    <property type="project" value="TreeGrafter"/>
</dbReference>
<dbReference type="InterPro" id="IPR001789">
    <property type="entry name" value="Sig_transdc_resp-reg_receiver"/>
</dbReference>
<dbReference type="InterPro" id="IPR036097">
    <property type="entry name" value="HisK_dim/P_sf"/>
</dbReference>
<dbReference type="SUPFAM" id="SSF52172">
    <property type="entry name" value="CheY-like"/>
    <property type="match status" value="1"/>
</dbReference>
<dbReference type="GO" id="GO:0000155">
    <property type="term" value="F:phosphorelay sensor kinase activity"/>
    <property type="evidence" value="ECO:0007669"/>
    <property type="project" value="InterPro"/>
</dbReference>
<dbReference type="FunFam" id="3.30.565.10:FF:000006">
    <property type="entry name" value="Sensor histidine kinase WalK"/>
    <property type="match status" value="1"/>
</dbReference>
<evidence type="ECO:0000313" key="11">
    <source>
        <dbReference type="Proteomes" id="UP000002457"/>
    </source>
</evidence>
<dbReference type="PANTHER" id="PTHR42878">
    <property type="entry name" value="TWO-COMPONENT HISTIDINE KINASE"/>
    <property type="match status" value="1"/>
</dbReference>
<dbReference type="SUPFAM" id="SSF47384">
    <property type="entry name" value="Homodimeric domain of signal transducing histidine kinase"/>
    <property type="match status" value="1"/>
</dbReference>
<dbReference type="STRING" id="521011.Mpal_1773"/>
<evidence type="ECO:0000256" key="6">
    <source>
        <dbReference type="PROSITE-ProRule" id="PRU00169"/>
    </source>
</evidence>
<dbReference type="Gene3D" id="1.10.287.130">
    <property type="match status" value="1"/>
</dbReference>
<keyword evidence="11" id="KW-1185">Reference proteome</keyword>
<dbReference type="PROSITE" id="PS50109">
    <property type="entry name" value="HIS_KIN"/>
    <property type="match status" value="1"/>
</dbReference>
<dbReference type="SMART" id="SM00448">
    <property type="entry name" value="REC"/>
    <property type="match status" value="1"/>
</dbReference>
<reference evidence="10 11" key="1">
    <citation type="journal article" date="2015" name="Genome Announc.">
        <title>Complete Genome Sequence of Methanosphaerula palustris E1-9CT, a Hydrogenotrophic Methanogen Isolated from a Minerotrophic Fen Peatland.</title>
        <authorList>
            <person name="Cadillo-Quiroz H."/>
            <person name="Browne P."/>
            <person name="Kyrpides N."/>
            <person name="Woyke T."/>
            <person name="Goodwin L."/>
            <person name="Detter C."/>
            <person name="Yavitt J.B."/>
            <person name="Zinder S.H."/>
        </authorList>
    </citation>
    <scope>NUCLEOTIDE SEQUENCE [LARGE SCALE GENOMIC DNA]</scope>
    <source>
        <strain evidence="11">ATCC BAA-1556 / DSM 19958 / E1-9c</strain>
    </source>
</reference>
<evidence type="ECO:0000256" key="4">
    <source>
        <dbReference type="ARBA" id="ARBA00022679"/>
    </source>
</evidence>
<dbReference type="KEGG" id="mpl:Mpal_1773"/>
<dbReference type="RefSeq" id="WP_012618399.1">
    <property type="nucleotide sequence ID" value="NC_011832.1"/>
</dbReference>
<dbReference type="PROSITE" id="PS50110">
    <property type="entry name" value="RESPONSE_REGULATORY"/>
    <property type="match status" value="1"/>
</dbReference>
<protein>
    <recommendedName>
        <fullName evidence="2">histidine kinase</fullName>
        <ecNumber evidence="2">2.7.13.3</ecNumber>
    </recommendedName>
</protein>
<dbReference type="Pfam" id="PF02518">
    <property type="entry name" value="HATPase_c"/>
    <property type="match status" value="1"/>
</dbReference>
<evidence type="ECO:0000259" key="9">
    <source>
        <dbReference type="PROSITE" id="PS50110"/>
    </source>
</evidence>
<dbReference type="Pfam" id="PF00072">
    <property type="entry name" value="Response_reg"/>
    <property type="match status" value="1"/>
</dbReference>
<dbReference type="SUPFAM" id="SSF55874">
    <property type="entry name" value="ATPase domain of HSP90 chaperone/DNA topoisomerase II/histidine kinase"/>
    <property type="match status" value="1"/>
</dbReference>
<feature type="domain" description="Histidine kinase" evidence="8">
    <location>
        <begin position="149"/>
        <end position="363"/>
    </location>
</feature>
<dbReference type="EMBL" id="CP001338">
    <property type="protein sequence ID" value="ACL17080.1"/>
    <property type="molecule type" value="Genomic_DNA"/>
</dbReference>
<comment type="catalytic activity">
    <reaction evidence="1">
        <text>ATP + protein L-histidine = ADP + protein N-phospho-L-histidine.</text>
        <dbReference type="EC" id="2.7.13.3"/>
    </reaction>
</comment>
<feature type="region of interest" description="Disordered" evidence="7">
    <location>
        <begin position="366"/>
        <end position="386"/>
    </location>
</feature>
<dbReference type="InterPro" id="IPR004358">
    <property type="entry name" value="Sig_transdc_His_kin-like_C"/>
</dbReference>
<accession>B8GK09</accession>
<dbReference type="InterPro" id="IPR005467">
    <property type="entry name" value="His_kinase_dom"/>
</dbReference>
<evidence type="ECO:0000256" key="7">
    <source>
        <dbReference type="SAM" id="MobiDB-lite"/>
    </source>
</evidence>
<keyword evidence="3 6" id="KW-0597">Phosphoprotein</keyword>
<dbReference type="PANTHER" id="PTHR42878:SF15">
    <property type="entry name" value="BACTERIOPHYTOCHROME"/>
    <property type="match status" value="1"/>
</dbReference>
<dbReference type="Pfam" id="PF00512">
    <property type="entry name" value="HisKA"/>
    <property type="match status" value="1"/>
</dbReference>
<keyword evidence="4" id="KW-0808">Transferase</keyword>
<dbReference type="InterPro" id="IPR050351">
    <property type="entry name" value="BphY/WalK/GraS-like"/>
</dbReference>
<evidence type="ECO:0000256" key="5">
    <source>
        <dbReference type="ARBA" id="ARBA00022777"/>
    </source>
</evidence>
<evidence type="ECO:0000256" key="3">
    <source>
        <dbReference type="ARBA" id="ARBA00022553"/>
    </source>
</evidence>
<dbReference type="InterPro" id="IPR003594">
    <property type="entry name" value="HATPase_dom"/>
</dbReference>
<dbReference type="AlphaFoldDB" id="B8GK09"/>